<feature type="non-terminal residue" evidence="2">
    <location>
        <position position="208"/>
    </location>
</feature>
<feature type="compositionally biased region" description="Basic and acidic residues" evidence="1">
    <location>
        <begin position="68"/>
        <end position="77"/>
    </location>
</feature>
<sequence length="208" mass="23497">NMTDQQHQEQEVEQQAMDSGWAYCTLIDARQKISHREYSLPINVGDDEDDDDDPDPEFTAIARASRRAYAEEEDRRRGMGTSESHLPRDDSRRSLPRSTSIRRAAIALGCGGILSDVHDPTRASMDKYLYRSRSVKQPSIKQVLKGVKATAKVERFKLKLRTYSEYDTRCVVSRLTPGWSDDSTQSPDDDVVVVVVEPQEVMGLGVSF</sequence>
<protein>
    <submittedName>
        <fullName evidence="2">Uncharacterized protein</fullName>
    </submittedName>
</protein>
<feature type="region of interest" description="Disordered" evidence="1">
    <location>
        <begin position="62"/>
        <end position="98"/>
    </location>
</feature>
<evidence type="ECO:0000256" key="1">
    <source>
        <dbReference type="SAM" id="MobiDB-lite"/>
    </source>
</evidence>
<comment type="caution">
    <text evidence="2">The sequence shown here is derived from an EMBL/GenBank/DDBJ whole genome shotgun (WGS) entry which is preliminary data.</text>
</comment>
<gene>
    <name evidence="2" type="ORF">Taro_004368</name>
</gene>
<keyword evidence="3" id="KW-1185">Reference proteome</keyword>
<evidence type="ECO:0000313" key="2">
    <source>
        <dbReference type="EMBL" id="MQL72042.1"/>
    </source>
</evidence>
<organism evidence="2 3">
    <name type="scientific">Colocasia esculenta</name>
    <name type="common">Wild taro</name>
    <name type="synonym">Arum esculentum</name>
    <dbReference type="NCBI Taxonomy" id="4460"/>
    <lineage>
        <taxon>Eukaryota</taxon>
        <taxon>Viridiplantae</taxon>
        <taxon>Streptophyta</taxon>
        <taxon>Embryophyta</taxon>
        <taxon>Tracheophyta</taxon>
        <taxon>Spermatophyta</taxon>
        <taxon>Magnoliopsida</taxon>
        <taxon>Liliopsida</taxon>
        <taxon>Araceae</taxon>
        <taxon>Aroideae</taxon>
        <taxon>Colocasieae</taxon>
        <taxon>Colocasia</taxon>
    </lineage>
</organism>
<proteinExistence type="predicted"/>
<dbReference type="AlphaFoldDB" id="A0A843THZ0"/>
<name>A0A843THZ0_COLES</name>
<dbReference type="EMBL" id="NMUH01000117">
    <property type="protein sequence ID" value="MQL72042.1"/>
    <property type="molecule type" value="Genomic_DNA"/>
</dbReference>
<accession>A0A843THZ0</accession>
<dbReference type="Proteomes" id="UP000652761">
    <property type="component" value="Unassembled WGS sequence"/>
</dbReference>
<evidence type="ECO:0000313" key="3">
    <source>
        <dbReference type="Proteomes" id="UP000652761"/>
    </source>
</evidence>
<reference evidence="2" key="1">
    <citation type="submission" date="2017-07" db="EMBL/GenBank/DDBJ databases">
        <title>Taro Niue Genome Assembly and Annotation.</title>
        <authorList>
            <person name="Atibalentja N."/>
            <person name="Keating K."/>
            <person name="Fields C.J."/>
        </authorList>
    </citation>
    <scope>NUCLEOTIDE SEQUENCE</scope>
    <source>
        <strain evidence="2">Niue_2</strain>
        <tissue evidence="2">Leaf</tissue>
    </source>
</reference>